<comment type="caution">
    <text evidence="3">The sequence shown here is derived from an EMBL/GenBank/DDBJ whole genome shotgun (WGS) entry which is preliminary data.</text>
</comment>
<dbReference type="Gene3D" id="3.90.70.10">
    <property type="entry name" value="Cysteine proteinases"/>
    <property type="match status" value="1"/>
</dbReference>
<name>A0A9D4J870_DREPO</name>
<dbReference type="Pfam" id="PF00112">
    <property type="entry name" value="Peptidase_C1"/>
    <property type="match status" value="1"/>
</dbReference>
<dbReference type="EMBL" id="JAIWYP010000007">
    <property type="protein sequence ID" value="KAH3798682.1"/>
    <property type="molecule type" value="Genomic_DNA"/>
</dbReference>
<proteinExistence type="inferred from homology"/>
<evidence type="ECO:0000313" key="3">
    <source>
        <dbReference type="EMBL" id="KAH3798682.1"/>
    </source>
</evidence>
<feature type="domain" description="Peptidase C1A papain C-terminal" evidence="2">
    <location>
        <begin position="6"/>
        <end position="75"/>
    </location>
</feature>
<dbReference type="InterPro" id="IPR013128">
    <property type="entry name" value="Peptidase_C1A"/>
</dbReference>
<comment type="similarity">
    <text evidence="1">Belongs to the peptidase C1 family.</text>
</comment>
<evidence type="ECO:0000313" key="4">
    <source>
        <dbReference type="Proteomes" id="UP000828390"/>
    </source>
</evidence>
<reference evidence="3" key="2">
    <citation type="submission" date="2020-11" db="EMBL/GenBank/DDBJ databases">
        <authorList>
            <person name="McCartney M.A."/>
            <person name="Auch B."/>
            <person name="Kono T."/>
            <person name="Mallez S."/>
            <person name="Becker A."/>
            <person name="Gohl D.M."/>
            <person name="Silverstein K.A.T."/>
            <person name="Koren S."/>
            <person name="Bechman K.B."/>
            <person name="Herman A."/>
            <person name="Abrahante J.E."/>
            <person name="Garbe J."/>
        </authorList>
    </citation>
    <scope>NUCLEOTIDE SEQUENCE</scope>
    <source>
        <strain evidence="3">Duluth1</strain>
        <tissue evidence="3">Whole animal</tissue>
    </source>
</reference>
<organism evidence="3 4">
    <name type="scientific">Dreissena polymorpha</name>
    <name type="common">Zebra mussel</name>
    <name type="synonym">Mytilus polymorpha</name>
    <dbReference type="NCBI Taxonomy" id="45954"/>
    <lineage>
        <taxon>Eukaryota</taxon>
        <taxon>Metazoa</taxon>
        <taxon>Spiralia</taxon>
        <taxon>Lophotrochozoa</taxon>
        <taxon>Mollusca</taxon>
        <taxon>Bivalvia</taxon>
        <taxon>Autobranchia</taxon>
        <taxon>Heteroconchia</taxon>
        <taxon>Euheterodonta</taxon>
        <taxon>Imparidentia</taxon>
        <taxon>Neoheterodontei</taxon>
        <taxon>Myida</taxon>
        <taxon>Dreissenoidea</taxon>
        <taxon>Dreissenidae</taxon>
        <taxon>Dreissena</taxon>
    </lineage>
</organism>
<sequence>MITRLYYRNGVYYNLNCNGNVPNHAMLSVGYGSASGNYMIIKNSWGTTWGDKGYVFMAKDKGDTCGLSKFASYPTL</sequence>
<dbReference type="SUPFAM" id="SSF54001">
    <property type="entry name" value="Cysteine proteinases"/>
    <property type="match status" value="1"/>
</dbReference>
<dbReference type="AlphaFoldDB" id="A0A9D4J870"/>
<dbReference type="Proteomes" id="UP000828390">
    <property type="component" value="Unassembled WGS sequence"/>
</dbReference>
<dbReference type="InterPro" id="IPR000668">
    <property type="entry name" value="Peptidase_C1A_C"/>
</dbReference>
<dbReference type="GO" id="GO:0008234">
    <property type="term" value="F:cysteine-type peptidase activity"/>
    <property type="evidence" value="ECO:0007669"/>
    <property type="project" value="InterPro"/>
</dbReference>
<reference evidence="3" key="1">
    <citation type="journal article" date="2019" name="bioRxiv">
        <title>The Genome of the Zebra Mussel, Dreissena polymorpha: A Resource for Invasive Species Research.</title>
        <authorList>
            <person name="McCartney M.A."/>
            <person name="Auch B."/>
            <person name="Kono T."/>
            <person name="Mallez S."/>
            <person name="Zhang Y."/>
            <person name="Obille A."/>
            <person name="Becker A."/>
            <person name="Abrahante J.E."/>
            <person name="Garbe J."/>
            <person name="Badalamenti J.P."/>
            <person name="Herman A."/>
            <person name="Mangelson H."/>
            <person name="Liachko I."/>
            <person name="Sullivan S."/>
            <person name="Sone E.D."/>
            <person name="Koren S."/>
            <person name="Silverstein K.A.T."/>
            <person name="Beckman K.B."/>
            <person name="Gohl D.M."/>
        </authorList>
    </citation>
    <scope>NUCLEOTIDE SEQUENCE</scope>
    <source>
        <strain evidence="3">Duluth1</strain>
        <tissue evidence="3">Whole animal</tissue>
    </source>
</reference>
<gene>
    <name evidence="3" type="ORF">DPMN_152284</name>
</gene>
<dbReference type="InterPro" id="IPR038765">
    <property type="entry name" value="Papain-like_cys_pep_sf"/>
</dbReference>
<accession>A0A9D4J870</accession>
<dbReference type="GO" id="GO:0006508">
    <property type="term" value="P:proteolysis"/>
    <property type="evidence" value="ECO:0007669"/>
    <property type="project" value="InterPro"/>
</dbReference>
<keyword evidence="4" id="KW-1185">Reference proteome</keyword>
<evidence type="ECO:0000259" key="2">
    <source>
        <dbReference type="Pfam" id="PF00112"/>
    </source>
</evidence>
<protein>
    <recommendedName>
        <fullName evidence="2">Peptidase C1A papain C-terminal domain-containing protein</fullName>
    </recommendedName>
</protein>
<dbReference type="PANTHER" id="PTHR12411">
    <property type="entry name" value="CYSTEINE PROTEASE FAMILY C1-RELATED"/>
    <property type="match status" value="1"/>
</dbReference>
<evidence type="ECO:0000256" key="1">
    <source>
        <dbReference type="ARBA" id="ARBA00008455"/>
    </source>
</evidence>